<dbReference type="AlphaFoldDB" id="A0A0D7AIN6"/>
<gene>
    <name evidence="1" type="ORF">FISHEDRAFT_8292</name>
</gene>
<feature type="non-terminal residue" evidence="1">
    <location>
        <position position="273"/>
    </location>
</feature>
<dbReference type="OrthoDB" id="3253907at2759"/>
<feature type="non-terminal residue" evidence="1">
    <location>
        <position position="1"/>
    </location>
</feature>
<evidence type="ECO:0000313" key="1">
    <source>
        <dbReference type="EMBL" id="KIY51447.1"/>
    </source>
</evidence>
<accession>A0A0D7AIN6</accession>
<name>A0A0D7AIN6_9AGAR</name>
<evidence type="ECO:0000313" key="2">
    <source>
        <dbReference type="Proteomes" id="UP000054144"/>
    </source>
</evidence>
<protein>
    <submittedName>
        <fullName evidence="1">Uncharacterized protein</fullName>
    </submittedName>
</protein>
<organism evidence="1 2">
    <name type="scientific">Fistulina hepatica ATCC 64428</name>
    <dbReference type="NCBI Taxonomy" id="1128425"/>
    <lineage>
        <taxon>Eukaryota</taxon>
        <taxon>Fungi</taxon>
        <taxon>Dikarya</taxon>
        <taxon>Basidiomycota</taxon>
        <taxon>Agaricomycotina</taxon>
        <taxon>Agaricomycetes</taxon>
        <taxon>Agaricomycetidae</taxon>
        <taxon>Agaricales</taxon>
        <taxon>Fistulinaceae</taxon>
        <taxon>Fistulina</taxon>
    </lineage>
</organism>
<sequence length="273" mass="31218">GARLSALTQALAYKGIKCTQKVEERRITRENVDKARAAAAALGTEDPSDKRIWRSLEDKAFSRTIRNFLWKIIQNAYKLGDFWKHVAGFESRGICPVCDVEETIEHILIDCRIGARDQLWTLAQLLWEKKGGDWPDIGIGYIFACGLATPLNDALQKQQGGARLFLIIISETAHLIWRLRCERRIKLEDNQAKWHSGVEIHNRWLTGINNRLALDRVLTNCLKYGRKALDPKMVLKTWGGTLKNERNLPDDWIVGPEVLVDISAKKRPRGRNR</sequence>
<reference evidence="1 2" key="1">
    <citation type="journal article" date="2015" name="Fungal Genet. Biol.">
        <title>Evolution of novel wood decay mechanisms in Agaricales revealed by the genome sequences of Fistulina hepatica and Cylindrobasidium torrendii.</title>
        <authorList>
            <person name="Floudas D."/>
            <person name="Held B.W."/>
            <person name="Riley R."/>
            <person name="Nagy L.G."/>
            <person name="Koehler G."/>
            <person name="Ransdell A.S."/>
            <person name="Younus H."/>
            <person name="Chow J."/>
            <person name="Chiniquy J."/>
            <person name="Lipzen A."/>
            <person name="Tritt A."/>
            <person name="Sun H."/>
            <person name="Haridas S."/>
            <person name="LaButti K."/>
            <person name="Ohm R.A."/>
            <person name="Kues U."/>
            <person name="Blanchette R.A."/>
            <person name="Grigoriev I.V."/>
            <person name="Minto R.E."/>
            <person name="Hibbett D.S."/>
        </authorList>
    </citation>
    <scope>NUCLEOTIDE SEQUENCE [LARGE SCALE GENOMIC DNA]</scope>
    <source>
        <strain evidence="1 2">ATCC 64428</strain>
    </source>
</reference>
<dbReference type="EMBL" id="KN881650">
    <property type="protein sequence ID" value="KIY51447.1"/>
    <property type="molecule type" value="Genomic_DNA"/>
</dbReference>
<keyword evidence="2" id="KW-1185">Reference proteome</keyword>
<proteinExistence type="predicted"/>
<dbReference type="Proteomes" id="UP000054144">
    <property type="component" value="Unassembled WGS sequence"/>
</dbReference>